<comment type="caution">
    <text evidence="1">The sequence shown here is derived from an EMBL/GenBank/DDBJ whole genome shotgun (WGS) entry which is preliminary data.</text>
</comment>
<reference evidence="2" key="1">
    <citation type="journal article" date="2023" name="Hortic. Res.">
        <title>A chromosome-level phased genome enabling allele-level studies in sweet orange: a case study on citrus Huanglongbing tolerance.</title>
        <authorList>
            <person name="Wu B."/>
            <person name="Yu Q."/>
            <person name="Deng Z."/>
            <person name="Duan Y."/>
            <person name="Luo F."/>
            <person name="Gmitter F. Jr."/>
        </authorList>
    </citation>
    <scope>NUCLEOTIDE SEQUENCE [LARGE SCALE GENOMIC DNA]</scope>
    <source>
        <strain evidence="2">cv. Valencia</strain>
    </source>
</reference>
<keyword evidence="2" id="KW-1185">Reference proteome</keyword>
<dbReference type="Proteomes" id="UP000829398">
    <property type="component" value="Chromosome 3"/>
</dbReference>
<accession>A0ACB8MFG2</accession>
<evidence type="ECO:0000313" key="2">
    <source>
        <dbReference type="Proteomes" id="UP000829398"/>
    </source>
</evidence>
<proteinExistence type="predicted"/>
<protein>
    <submittedName>
        <fullName evidence="1">Uncharacterized protein</fullName>
    </submittedName>
</protein>
<evidence type="ECO:0000313" key="1">
    <source>
        <dbReference type="EMBL" id="KAH9784327.1"/>
    </source>
</evidence>
<name>A0ACB8MFG2_CITSI</name>
<dbReference type="EMBL" id="CM039172">
    <property type="protein sequence ID" value="KAH9784327.1"/>
    <property type="molecule type" value="Genomic_DNA"/>
</dbReference>
<organism evidence="1 2">
    <name type="scientific">Citrus sinensis</name>
    <name type="common">Sweet orange</name>
    <name type="synonym">Citrus aurantium var. sinensis</name>
    <dbReference type="NCBI Taxonomy" id="2711"/>
    <lineage>
        <taxon>Eukaryota</taxon>
        <taxon>Viridiplantae</taxon>
        <taxon>Streptophyta</taxon>
        <taxon>Embryophyta</taxon>
        <taxon>Tracheophyta</taxon>
        <taxon>Spermatophyta</taxon>
        <taxon>Magnoliopsida</taxon>
        <taxon>eudicotyledons</taxon>
        <taxon>Gunneridae</taxon>
        <taxon>Pentapetalae</taxon>
        <taxon>rosids</taxon>
        <taxon>malvids</taxon>
        <taxon>Sapindales</taxon>
        <taxon>Rutaceae</taxon>
        <taxon>Aurantioideae</taxon>
        <taxon>Citrus</taxon>
    </lineage>
</organism>
<sequence length="419" mass="47937">MAYIPPHKRHSKGPQRPTPPEMRVPEFNRKLNFGSRKHNAGTKVNYVEYADHAVHRWFVCGLENDNSFPSSVHCEEFPEEPAEHKRRENPLVLVTNNLANDNDEVSGNISRSAWELVAENVWPEILSACKIVKNEMEEKPTLAASFGYLLFNKYNLLSLESAREGQVAETALRLVRRFFCRGVPATYMEKIVNEVVPKIGVDFVEHKDIYRIKLSDSTREITCKCTVKEDKKLDLYKLELNPVRSMIADMSCPYKNEDLRLALCTKSTLSALSDDEMNSIRVLINSAIPDPEVKGGLRWPMRKPHSGEYTVIGVWRTEIKSYKSPSLKLKVENVDRLIVESATGWKTIEIHLKWRSIVSEIQGGEIDTDSIYNGFKEQLRLIWDHFLSTDCKLSCLSPNLSPHSYMRLCASTTCTSRNM</sequence>
<gene>
    <name evidence="1" type="ORF">KPL71_009614</name>
</gene>